<dbReference type="EMBL" id="MH460829">
    <property type="protein sequence ID" value="AXF40784.1"/>
    <property type="molecule type" value="Genomic_DNA"/>
</dbReference>
<reference evidence="2" key="1">
    <citation type="submission" date="2018-06" db="EMBL/GenBank/DDBJ databases">
        <title>Whole genome analysis of phage vB_ApiM_fHyAci03 infecting Acinetobacter pittii.</title>
        <authorList>
            <person name="Kiljunen S."/>
            <person name="Wicklund A."/>
            <person name="Skurnik M."/>
        </authorList>
    </citation>
    <scope>NUCLEOTIDE SEQUENCE [LARGE SCALE GENOMIC DNA]</scope>
</reference>
<organism evidence="1 2">
    <name type="scientific">Acinetobacter phage vB_ApiM_fHyAci03</name>
    <dbReference type="NCBI Taxonomy" id="2269366"/>
    <lineage>
        <taxon>Viruses</taxon>
        <taxon>Duplodnaviria</taxon>
        <taxon>Heunggongvirae</taxon>
        <taxon>Uroviricota</taxon>
        <taxon>Caudoviricetes</taxon>
        <taxon>Pantevenvirales</taxon>
        <taxon>Straboviridae</taxon>
        <taxon>Twarogvirinae</taxon>
        <taxon>Lazarusvirus</taxon>
        <taxon>Lazarusvirus fhyacithree</taxon>
    </lineage>
</organism>
<sequence length="59" mass="6918">MYTLVLVLTTFGWFTDDKVVTRIEGFKSIQMCQVAGEQFKEENTVRFVSKAKYNCMRTK</sequence>
<protein>
    <submittedName>
        <fullName evidence="1">Uncharacterized protein</fullName>
    </submittedName>
</protein>
<keyword evidence="2" id="KW-1185">Reference proteome</keyword>
<dbReference type="Proteomes" id="UP000255697">
    <property type="component" value="Segment"/>
</dbReference>
<gene>
    <name evidence="1" type="ORF">Ac3_223</name>
</gene>
<proteinExistence type="predicted"/>
<accession>A0A345AV51</accession>
<evidence type="ECO:0000313" key="2">
    <source>
        <dbReference type="Proteomes" id="UP000255697"/>
    </source>
</evidence>
<evidence type="ECO:0000313" key="1">
    <source>
        <dbReference type="EMBL" id="AXF40784.1"/>
    </source>
</evidence>
<name>A0A345AV51_9CAUD</name>